<keyword evidence="3" id="KW-1185">Reference proteome</keyword>
<sequence length="224" mass="25850">EAKEVLIEADVKGGQWERQLKQPLLFLKYTKLDFPKYNGSIDPLGWINRYVVLQELRERLLHAQNVMKTYYDSQHRDVSFDVGDMVLLKLQPYRQVSVGFKRNQKLAPRFYGPFPIIDRIGLVDYKLHLPEGSKLHPVFHVSCLKKFHGTEICSSTLPLLHKGVSIPTPQAVLDSRIKDGLKEILIHWEGLSPADASWESAEHMQLRYPQFALEDKRSSKGRSD</sequence>
<dbReference type="SUPFAM" id="SSF54160">
    <property type="entry name" value="Chromo domain-like"/>
    <property type="match status" value="1"/>
</dbReference>
<dbReference type="PROSITE" id="PS50013">
    <property type="entry name" value="CHROMO_2"/>
    <property type="match status" value="1"/>
</dbReference>
<name>A0A9N7RSR8_STRHE</name>
<evidence type="ECO:0000313" key="3">
    <source>
        <dbReference type="Proteomes" id="UP001153555"/>
    </source>
</evidence>
<accession>A0A9N7RSR8</accession>
<dbReference type="AlphaFoldDB" id="A0A9N7RSR8"/>
<dbReference type="EMBL" id="CACSLK010031655">
    <property type="protein sequence ID" value="CAA0839973.1"/>
    <property type="molecule type" value="Genomic_DNA"/>
</dbReference>
<dbReference type="PANTHER" id="PTHR46148:SF52">
    <property type="entry name" value="OS04G0603800 PROTEIN"/>
    <property type="match status" value="1"/>
</dbReference>
<dbReference type="SMART" id="SM00298">
    <property type="entry name" value="CHROMO"/>
    <property type="match status" value="1"/>
</dbReference>
<dbReference type="PANTHER" id="PTHR46148">
    <property type="entry name" value="CHROMO DOMAIN-CONTAINING PROTEIN"/>
    <property type="match status" value="1"/>
</dbReference>
<evidence type="ECO:0000259" key="1">
    <source>
        <dbReference type="PROSITE" id="PS50013"/>
    </source>
</evidence>
<feature type="domain" description="Chromo" evidence="1">
    <location>
        <begin position="167"/>
        <end position="224"/>
    </location>
</feature>
<dbReference type="Pfam" id="PF24626">
    <property type="entry name" value="SH3_Tf2-1"/>
    <property type="match status" value="1"/>
</dbReference>
<comment type="caution">
    <text evidence="2">The sequence shown here is derived from an EMBL/GenBank/DDBJ whole genome shotgun (WGS) entry which is preliminary data.</text>
</comment>
<reference evidence="2" key="1">
    <citation type="submission" date="2019-12" db="EMBL/GenBank/DDBJ databases">
        <authorList>
            <person name="Scholes J."/>
        </authorList>
    </citation>
    <scope>NUCLEOTIDE SEQUENCE</scope>
</reference>
<dbReference type="Gene3D" id="2.40.50.40">
    <property type="match status" value="1"/>
</dbReference>
<proteinExistence type="predicted"/>
<dbReference type="OrthoDB" id="913489at2759"/>
<feature type="non-terminal residue" evidence="2">
    <location>
        <position position="1"/>
    </location>
</feature>
<dbReference type="Pfam" id="PF00385">
    <property type="entry name" value="Chromo"/>
    <property type="match status" value="1"/>
</dbReference>
<protein>
    <recommendedName>
        <fullName evidence="1">Chromo domain-containing protein</fullName>
    </recommendedName>
</protein>
<dbReference type="InterPro" id="IPR016197">
    <property type="entry name" value="Chromo-like_dom_sf"/>
</dbReference>
<organism evidence="2 3">
    <name type="scientific">Striga hermonthica</name>
    <name type="common">Purple witchweed</name>
    <name type="synonym">Buchnera hermonthica</name>
    <dbReference type="NCBI Taxonomy" id="68872"/>
    <lineage>
        <taxon>Eukaryota</taxon>
        <taxon>Viridiplantae</taxon>
        <taxon>Streptophyta</taxon>
        <taxon>Embryophyta</taxon>
        <taxon>Tracheophyta</taxon>
        <taxon>Spermatophyta</taxon>
        <taxon>Magnoliopsida</taxon>
        <taxon>eudicotyledons</taxon>
        <taxon>Gunneridae</taxon>
        <taxon>Pentapetalae</taxon>
        <taxon>asterids</taxon>
        <taxon>lamiids</taxon>
        <taxon>Lamiales</taxon>
        <taxon>Orobanchaceae</taxon>
        <taxon>Buchnereae</taxon>
        <taxon>Striga</taxon>
    </lineage>
</organism>
<dbReference type="InterPro" id="IPR056924">
    <property type="entry name" value="SH3_Tf2-1"/>
</dbReference>
<evidence type="ECO:0000313" key="2">
    <source>
        <dbReference type="EMBL" id="CAA0839973.1"/>
    </source>
</evidence>
<dbReference type="Proteomes" id="UP001153555">
    <property type="component" value="Unassembled WGS sequence"/>
</dbReference>
<feature type="non-terminal residue" evidence="2">
    <location>
        <position position="224"/>
    </location>
</feature>
<dbReference type="InterPro" id="IPR000953">
    <property type="entry name" value="Chromo/chromo_shadow_dom"/>
</dbReference>
<gene>
    <name evidence="2" type="ORF">SHERM_06434</name>
</gene>
<dbReference type="InterPro" id="IPR023780">
    <property type="entry name" value="Chromo_domain"/>
</dbReference>